<dbReference type="PANTHER" id="PTHR30328">
    <property type="entry name" value="TRANSCRIPTIONAL REPRESSOR"/>
    <property type="match status" value="1"/>
</dbReference>
<dbReference type="Gene3D" id="1.10.357.10">
    <property type="entry name" value="Tetracycline Repressor, domain 2"/>
    <property type="match status" value="1"/>
</dbReference>
<dbReference type="InterPro" id="IPR036271">
    <property type="entry name" value="Tet_transcr_reg_TetR-rel_C_sf"/>
</dbReference>
<dbReference type="Pfam" id="PF00440">
    <property type="entry name" value="TetR_N"/>
    <property type="match status" value="1"/>
</dbReference>
<evidence type="ECO:0000256" key="1">
    <source>
        <dbReference type="ARBA" id="ARBA00023125"/>
    </source>
</evidence>
<dbReference type="PANTHER" id="PTHR30328:SF54">
    <property type="entry name" value="HTH-TYPE TRANSCRIPTIONAL REPRESSOR SCO4008"/>
    <property type="match status" value="1"/>
</dbReference>
<dbReference type="EMBL" id="BAABHJ010000040">
    <property type="protein sequence ID" value="GAA4617534.1"/>
    <property type="molecule type" value="Genomic_DNA"/>
</dbReference>
<dbReference type="InterPro" id="IPR001647">
    <property type="entry name" value="HTH_TetR"/>
</dbReference>
<dbReference type="Pfam" id="PF17926">
    <property type="entry name" value="TetR_C_21"/>
    <property type="match status" value="1"/>
</dbReference>
<dbReference type="Proteomes" id="UP001500212">
    <property type="component" value="Unassembled WGS sequence"/>
</dbReference>
<feature type="DNA-binding region" description="H-T-H motif" evidence="2">
    <location>
        <begin position="40"/>
        <end position="59"/>
    </location>
</feature>
<dbReference type="InterPro" id="IPR050109">
    <property type="entry name" value="HTH-type_TetR-like_transc_reg"/>
</dbReference>
<dbReference type="InterPro" id="IPR041467">
    <property type="entry name" value="Sco4008_C"/>
</dbReference>
<reference evidence="5" key="1">
    <citation type="journal article" date="2019" name="Int. J. Syst. Evol. Microbiol.">
        <title>The Global Catalogue of Microorganisms (GCM) 10K type strain sequencing project: providing services to taxonomists for standard genome sequencing and annotation.</title>
        <authorList>
            <consortium name="The Broad Institute Genomics Platform"/>
            <consortium name="The Broad Institute Genome Sequencing Center for Infectious Disease"/>
            <person name="Wu L."/>
            <person name="Ma J."/>
        </authorList>
    </citation>
    <scope>NUCLEOTIDE SEQUENCE [LARGE SCALE GENOMIC DNA]</scope>
    <source>
        <strain evidence="5">JCM 17938</strain>
    </source>
</reference>
<protein>
    <submittedName>
        <fullName evidence="4">TetR family transcriptional regulator</fullName>
    </submittedName>
</protein>
<dbReference type="PRINTS" id="PR00455">
    <property type="entry name" value="HTHTETR"/>
</dbReference>
<organism evidence="4 5">
    <name type="scientific">Actinoallomurus liliacearum</name>
    <dbReference type="NCBI Taxonomy" id="1080073"/>
    <lineage>
        <taxon>Bacteria</taxon>
        <taxon>Bacillati</taxon>
        <taxon>Actinomycetota</taxon>
        <taxon>Actinomycetes</taxon>
        <taxon>Streptosporangiales</taxon>
        <taxon>Thermomonosporaceae</taxon>
        <taxon>Actinoallomurus</taxon>
    </lineage>
</organism>
<keyword evidence="1 2" id="KW-0238">DNA-binding</keyword>
<proteinExistence type="predicted"/>
<dbReference type="PROSITE" id="PS50977">
    <property type="entry name" value="HTH_TETR_2"/>
    <property type="match status" value="1"/>
</dbReference>
<name>A0ABP8TZ89_9ACTN</name>
<dbReference type="RefSeq" id="WP_345365772.1">
    <property type="nucleotide sequence ID" value="NZ_BAABHJ010000040.1"/>
</dbReference>
<evidence type="ECO:0000313" key="4">
    <source>
        <dbReference type="EMBL" id="GAA4617534.1"/>
    </source>
</evidence>
<dbReference type="SUPFAM" id="SSF48498">
    <property type="entry name" value="Tetracyclin repressor-like, C-terminal domain"/>
    <property type="match status" value="1"/>
</dbReference>
<evidence type="ECO:0000256" key="2">
    <source>
        <dbReference type="PROSITE-ProRule" id="PRU00335"/>
    </source>
</evidence>
<dbReference type="InterPro" id="IPR009057">
    <property type="entry name" value="Homeodomain-like_sf"/>
</dbReference>
<keyword evidence="5" id="KW-1185">Reference proteome</keyword>
<accession>A0ABP8TZ89</accession>
<evidence type="ECO:0000313" key="5">
    <source>
        <dbReference type="Proteomes" id="UP001500212"/>
    </source>
</evidence>
<comment type="caution">
    <text evidence="4">The sequence shown here is derived from an EMBL/GenBank/DDBJ whole genome shotgun (WGS) entry which is preliminary data.</text>
</comment>
<dbReference type="SUPFAM" id="SSF46689">
    <property type="entry name" value="Homeodomain-like"/>
    <property type="match status" value="1"/>
</dbReference>
<evidence type="ECO:0000259" key="3">
    <source>
        <dbReference type="PROSITE" id="PS50977"/>
    </source>
</evidence>
<gene>
    <name evidence="4" type="ORF">GCM10023195_78310</name>
</gene>
<feature type="domain" description="HTH tetR-type" evidence="3">
    <location>
        <begin position="17"/>
        <end position="77"/>
    </location>
</feature>
<sequence>MPTRRTSQSGDRGTAASQTRERILEAAVAEFGAKGYAGARTAGIAERAGVNQQLISYYFGGKQGLLEELRRRWQRTEASIAARDASFDESVAAHLNAMFDRPDWARLVIWQALGDCPFTDAEEGERHLAAQRARLAESVARMRERQRAGEVTDAVEPEFALLIAYAVAFAPIAMPQFVQELLGGDPLSPPVRDRLHDQLIKLLGTAGD</sequence>